<dbReference type="EMBL" id="CP003493">
    <property type="protein sequence ID" value="AFV89648.1"/>
    <property type="molecule type" value="Genomic_DNA"/>
</dbReference>
<proteinExistence type="predicted"/>
<name>K7RXD3_ACIA4</name>
<dbReference type="RefSeq" id="WP_015070552.1">
    <property type="nucleotide sequence ID" value="NC_019395.1"/>
</dbReference>
<evidence type="ECO:0000313" key="2">
    <source>
        <dbReference type="Proteomes" id="UP000000214"/>
    </source>
</evidence>
<keyword evidence="1" id="KW-0378">Hydrolase</keyword>
<keyword evidence="1" id="KW-0540">Nuclease</keyword>
<sequence>MIVTLDYMQLLQLAVDTAATGLRPDGSRLDEVSAARLRTALTGTTENSADVSASQVRIACCDAGILPVVLGDQSEILDLGREHRLVTPQIRKALALRDTGCIFPGCQVPAQACQAHHVTRRCGTPPWPGPCHRARPLRPEPCCANCPATR</sequence>
<gene>
    <name evidence="1" type="ordered locus">PACID_18440</name>
</gene>
<dbReference type="CDD" id="cd00085">
    <property type="entry name" value="HNHc"/>
    <property type="match status" value="1"/>
</dbReference>
<dbReference type="AlphaFoldDB" id="K7RXD3"/>
<reference evidence="1 2" key="1">
    <citation type="journal article" date="2012" name="BMC Genomics">
        <title>The genome sequence of Propionibacterium acidipropionici provides insights into its biotechnological and industrial potential.</title>
        <authorList>
            <person name="Parizzi L.P."/>
            <person name="Grassi M.C."/>
            <person name="Llerena L.A."/>
            <person name="Carazzolle M.F."/>
            <person name="Queiroz V.L."/>
            <person name="Lunardi I."/>
            <person name="Zeidler A.F."/>
            <person name="Teixeira P.J."/>
            <person name="Mieczkowski P."/>
            <person name="Rincones J."/>
            <person name="Pereira G.A."/>
        </authorList>
    </citation>
    <scope>NUCLEOTIDE SEQUENCE [LARGE SCALE GENOMIC DNA]</scope>
    <source>
        <strain evidence="2">ATCC 4875 / DSM 20272 / JCM 6432 / NBRC 12425 / NCIMB 8070</strain>
    </source>
</reference>
<evidence type="ECO:0000313" key="1">
    <source>
        <dbReference type="EMBL" id="AFV89648.1"/>
    </source>
</evidence>
<protein>
    <submittedName>
        <fullName evidence="1">HNH endonuclease</fullName>
    </submittedName>
</protein>
<dbReference type="STRING" id="1171373.PACID_18440"/>
<dbReference type="PATRIC" id="fig|1171373.8.peg.1823"/>
<dbReference type="GO" id="GO:0004519">
    <property type="term" value="F:endonuclease activity"/>
    <property type="evidence" value="ECO:0007669"/>
    <property type="project" value="UniProtKB-KW"/>
</dbReference>
<dbReference type="InterPro" id="IPR003615">
    <property type="entry name" value="HNH_nuc"/>
</dbReference>
<dbReference type="HOGENOM" id="CLU_1738899_0_0_11"/>
<organism evidence="1 2">
    <name type="scientific">Acidipropionibacterium acidipropionici (strain ATCC 4875 / DSM 20272 / JCM 6432 / NBRC 12425 / NCIMB 8070 / 4)</name>
    <name type="common">Propionibacterium acidipropionici</name>
    <dbReference type="NCBI Taxonomy" id="1171373"/>
    <lineage>
        <taxon>Bacteria</taxon>
        <taxon>Bacillati</taxon>
        <taxon>Actinomycetota</taxon>
        <taxon>Actinomycetes</taxon>
        <taxon>Propionibacteriales</taxon>
        <taxon>Propionibacteriaceae</taxon>
        <taxon>Acidipropionibacterium</taxon>
    </lineage>
</organism>
<dbReference type="Proteomes" id="UP000000214">
    <property type="component" value="Chromosome"/>
</dbReference>
<keyword evidence="1" id="KW-0255">Endonuclease</keyword>
<accession>K7RXD3</accession>
<dbReference type="KEGG" id="pbo:PACID_18440"/>
<dbReference type="eggNOG" id="COG1403">
    <property type="taxonomic scope" value="Bacteria"/>
</dbReference>